<keyword evidence="2" id="KW-1185">Reference proteome</keyword>
<sequence length="152" mass="16022">MTGLLTGDRLGPLESSEGEFTTRFAAHAAEGLLYPQREGSPLLEFAAGGRVLYLFDRNGPYAAAPGPARVIVHGVLEEFTRLAPEDAAEEALTSVGISQVEGRGQVVAVQRSVCVVQARLPLVLAAFTALPALAPGDWVAFRTAPPLHGFTL</sequence>
<dbReference type="EMBL" id="CP021081">
    <property type="protein sequence ID" value="ASN81667.1"/>
    <property type="molecule type" value="Genomic_DNA"/>
</dbReference>
<organism evidence="1 2">
    <name type="scientific">Deinococcus ficus</name>
    <dbReference type="NCBI Taxonomy" id="317577"/>
    <lineage>
        <taxon>Bacteria</taxon>
        <taxon>Thermotogati</taxon>
        <taxon>Deinococcota</taxon>
        <taxon>Deinococci</taxon>
        <taxon>Deinococcales</taxon>
        <taxon>Deinococcaceae</taxon>
        <taxon>Deinococcus</taxon>
    </lineage>
</organism>
<accession>A0A221SYD2</accession>
<name>A0A221SYD2_9DEIO</name>
<dbReference type="RefSeq" id="WP_051308119.1">
    <property type="nucleotide sequence ID" value="NZ_BNAK01000032.1"/>
</dbReference>
<gene>
    <name evidence="1" type="ORF">DFI_12285</name>
</gene>
<dbReference type="Proteomes" id="UP000259030">
    <property type="component" value="Chromosome"/>
</dbReference>
<protein>
    <submittedName>
        <fullName evidence="1">Uncharacterized protein</fullName>
    </submittedName>
</protein>
<evidence type="ECO:0000313" key="1">
    <source>
        <dbReference type="EMBL" id="ASN81667.1"/>
    </source>
</evidence>
<dbReference type="KEGG" id="dfc:DFI_12285"/>
<evidence type="ECO:0000313" key="2">
    <source>
        <dbReference type="Proteomes" id="UP000259030"/>
    </source>
</evidence>
<reference evidence="1 2" key="1">
    <citation type="submission" date="2017-05" db="EMBL/GenBank/DDBJ databases">
        <title>The complete genome sequence of Deinococcus ficus isolated from the rhizosphere of the Ficus religiosa L. in Taiwan.</title>
        <authorList>
            <person name="Wu K.-M."/>
            <person name="Liao T.-L."/>
            <person name="Liu Y.-M."/>
            <person name="Young C.-C."/>
            <person name="Tsai S.-F."/>
        </authorList>
    </citation>
    <scope>NUCLEOTIDE SEQUENCE [LARGE SCALE GENOMIC DNA]</scope>
    <source>
        <strain evidence="1 2">CC-FR2-10</strain>
    </source>
</reference>
<dbReference type="AlphaFoldDB" id="A0A221SYD2"/>
<proteinExistence type="predicted"/>
<dbReference type="STRING" id="317577.GCA_000419625_01472"/>